<protein>
    <submittedName>
        <fullName evidence="1">Uncharacterized protein</fullName>
    </submittedName>
</protein>
<dbReference type="OrthoDB" id="1683938at2"/>
<dbReference type="RefSeq" id="WP_066242382.1">
    <property type="nucleotide sequence ID" value="NZ_LSGP01000017.1"/>
</dbReference>
<name>A0A154BRF8_ANASB</name>
<evidence type="ECO:0000313" key="2">
    <source>
        <dbReference type="Proteomes" id="UP000076268"/>
    </source>
</evidence>
<dbReference type="Proteomes" id="UP000076268">
    <property type="component" value="Unassembled WGS sequence"/>
</dbReference>
<accession>A0A154BRF8</accession>
<proteinExistence type="predicted"/>
<sequence>MQVRTGLEIVRLHQEYREKISELELCTAKVEGHGYAQKVLDEQINHLRKLLQSLEGTRFQALEPVNITTSMLGGVSDIFSQ</sequence>
<comment type="caution">
    <text evidence="1">The sequence shown here is derived from an EMBL/GenBank/DDBJ whole genome shotgun (WGS) entry which is preliminary data.</text>
</comment>
<dbReference type="AlphaFoldDB" id="A0A154BRF8"/>
<organism evidence="1 2">
    <name type="scientific">Anaerosporomusa subterranea</name>
    <dbReference type="NCBI Taxonomy" id="1794912"/>
    <lineage>
        <taxon>Bacteria</taxon>
        <taxon>Bacillati</taxon>
        <taxon>Bacillota</taxon>
        <taxon>Negativicutes</taxon>
        <taxon>Acetonemataceae</taxon>
        <taxon>Anaerosporomusa</taxon>
    </lineage>
</organism>
<reference evidence="1 2" key="1">
    <citation type="submission" date="2016-02" db="EMBL/GenBank/DDBJ databases">
        <title>Anaerosporomusa subterraneum gen. nov., sp. nov., a spore-forming obligate anaerobe isolated from saprolite.</title>
        <authorList>
            <person name="Choi J.K."/>
            <person name="Shah M."/>
            <person name="Yee N."/>
        </authorList>
    </citation>
    <scope>NUCLEOTIDE SEQUENCE [LARGE SCALE GENOMIC DNA]</scope>
    <source>
        <strain evidence="1 2">RU4</strain>
    </source>
</reference>
<keyword evidence="2" id="KW-1185">Reference proteome</keyword>
<dbReference type="EMBL" id="LSGP01000017">
    <property type="protein sequence ID" value="KYZ76613.1"/>
    <property type="molecule type" value="Genomic_DNA"/>
</dbReference>
<evidence type="ECO:0000313" key="1">
    <source>
        <dbReference type="EMBL" id="KYZ76613.1"/>
    </source>
</evidence>
<gene>
    <name evidence="1" type="ORF">AXX12_09295</name>
</gene>